<keyword evidence="3" id="KW-1185">Reference proteome</keyword>
<feature type="transmembrane region" description="Helical" evidence="1">
    <location>
        <begin position="49"/>
        <end position="74"/>
    </location>
</feature>
<gene>
    <name evidence="2" type="ORF">HYN49_10095</name>
</gene>
<protein>
    <submittedName>
        <fullName evidence="2">Uncharacterized protein</fullName>
    </submittedName>
</protein>
<proteinExistence type="predicted"/>
<sequence>MEFLIKSGGGEDLKNYFKKATYYSFGSVFFSMLYFLIKDLFYDDYIISHFVLWFNIFSFSWCFKFLNVFIKIVLYKN</sequence>
<dbReference type="Proteomes" id="UP000244937">
    <property type="component" value="Chromosome"/>
</dbReference>
<dbReference type="KEGG" id="fpal:HYN49_10095"/>
<feature type="transmembrane region" description="Helical" evidence="1">
    <location>
        <begin position="20"/>
        <end position="37"/>
    </location>
</feature>
<keyword evidence="1" id="KW-0472">Membrane</keyword>
<evidence type="ECO:0000256" key="1">
    <source>
        <dbReference type="SAM" id="Phobius"/>
    </source>
</evidence>
<evidence type="ECO:0000313" key="2">
    <source>
        <dbReference type="EMBL" id="AWI26222.1"/>
    </source>
</evidence>
<keyword evidence="1" id="KW-1133">Transmembrane helix</keyword>
<evidence type="ECO:0000313" key="3">
    <source>
        <dbReference type="Proteomes" id="UP000244937"/>
    </source>
</evidence>
<reference evidence="2 3" key="1">
    <citation type="submission" date="2018-05" db="EMBL/GenBank/DDBJ databases">
        <title>Genome sequencing of Flavobacterium sp. HYN0049.</title>
        <authorList>
            <person name="Yi H."/>
            <person name="Baek C."/>
        </authorList>
    </citation>
    <scope>NUCLEOTIDE SEQUENCE [LARGE SCALE GENOMIC DNA]</scope>
    <source>
        <strain evidence="2 3">HYN0049</strain>
    </source>
</reference>
<organism evidence="2 3">
    <name type="scientific">Flavobacterium pallidum</name>
    <dbReference type="NCBI Taxonomy" id="2172098"/>
    <lineage>
        <taxon>Bacteria</taxon>
        <taxon>Pseudomonadati</taxon>
        <taxon>Bacteroidota</taxon>
        <taxon>Flavobacteriia</taxon>
        <taxon>Flavobacteriales</taxon>
        <taxon>Flavobacteriaceae</taxon>
        <taxon>Flavobacterium</taxon>
    </lineage>
</organism>
<dbReference type="EMBL" id="CP029187">
    <property type="protein sequence ID" value="AWI26222.1"/>
    <property type="molecule type" value="Genomic_DNA"/>
</dbReference>
<accession>A0A2S1SIQ5</accession>
<keyword evidence="1" id="KW-0812">Transmembrane</keyword>
<dbReference type="AlphaFoldDB" id="A0A2S1SIQ5"/>
<name>A0A2S1SIQ5_9FLAO</name>